<evidence type="ECO:0000256" key="1">
    <source>
        <dbReference type="SAM" id="MobiDB-lite"/>
    </source>
</evidence>
<dbReference type="AlphaFoldDB" id="A0AAD7CGT7"/>
<protein>
    <submittedName>
        <fullName evidence="2">Uncharacterized protein</fullName>
    </submittedName>
</protein>
<name>A0AAD7CGT7_MYCRO</name>
<proteinExistence type="predicted"/>
<organism evidence="2 3">
    <name type="scientific">Mycena rosella</name>
    <name type="common">Pink bonnet</name>
    <name type="synonym">Agaricus rosellus</name>
    <dbReference type="NCBI Taxonomy" id="1033263"/>
    <lineage>
        <taxon>Eukaryota</taxon>
        <taxon>Fungi</taxon>
        <taxon>Dikarya</taxon>
        <taxon>Basidiomycota</taxon>
        <taxon>Agaricomycotina</taxon>
        <taxon>Agaricomycetes</taxon>
        <taxon>Agaricomycetidae</taxon>
        <taxon>Agaricales</taxon>
        <taxon>Marasmiineae</taxon>
        <taxon>Mycenaceae</taxon>
        <taxon>Mycena</taxon>
    </lineage>
</organism>
<feature type="compositionally biased region" description="Polar residues" evidence="1">
    <location>
        <begin position="220"/>
        <end position="237"/>
    </location>
</feature>
<feature type="region of interest" description="Disordered" evidence="1">
    <location>
        <begin position="217"/>
        <end position="237"/>
    </location>
</feature>
<reference evidence="2" key="1">
    <citation type="submission" date="2023-03" db="EMBL/GenBank/DDBJ databases">
        <title>Massive genome expansion in bonnet fungi (Mycena s.s.) driven by repeated elements and novel gene families across ecological guilds.</title>
        <authorList>
            <consortium name="Lawrence Berkeley National Laboratory"/>
            <person name="Harder C.B."/>
            <person name="Miyauchi S."/>
            <person name="Viragh M."/>
            <person name="Kuo A."/>
            <person name="Thoen E."/>
            <person name="Andreopoulos B."/>
            <person name="Lu D."/>
            <person name="Skrede I."/>
            <person name="Drula E."/>
            <person name="Henrissat B."/>
            <person name="Morin E."/>
            <person name="Kohler A."/>
            <person name="Barry K."/>
            <person name="LaButti K."/>
            <person name="Morin E."/>
            <person name="Salamov A."/>
            <person name="Lipzen A."/>
            <person name="Mereny Z."/>
            <person name="Hegedus B."/>
            <person name="Baldrian P."/>
            <person name="Stursova M."/>
            <person name="Weitz H."/>
            <person name="Taylor A."/>
            <person name="Grigoriev I.V."/>
            <person name="Nagy L.G."/>
            <person name="Martin F."/>
            <person name="Kauserud H."/>
        </authorList>
    </citation>
    <scope>NUCLEOTIDE SEQUENCE</scope>
    <source>
        <strain evidence="2">CBHHK067</strain>
    </source>
</reference>
<sequence length="237" mass="24834">MSALAAFYAIRQGSSDFPSFAKSLQNARNALASAGTGYTISDSILKNHLLFHAHPVLCLRISGQQSLPYATMKVDTLIASMSSAWESLLVEKVVKPPMTQAVLSPLTTSSLPPASASLPTPASATSVRSPSGFSPLTYAEKEALRAANGCYHCRKTPQSVSWVKHHSDSCPGDAALGIPPRSSPVVVAAVGPVGFSSVYEEGYTAVAAVLSTYDDKDDGNFSSATDDSNLSTRDTCS</sequence>
<dbReference type="Proteomes" id="UP001221757">
    <property type="component" value="Unassembled WGS sequence"/>
</dbReference>
<evidence type="ECO:0000313" key="3">
    <source>
        <dbReference type="Proteomes" id="UP001221757"/>
    </source>
</evidence>
<comment type="caution">
    <text evidence="2">The sequence shown here is derived from an EMBL/GenBank/DDBJ whole genome shotgun (WGS) entry which is preliminary data.</text>
</comment>
<keyword evidence="3" id="KW-1185">Reference proteome</keyword>
<accession>A0AAD7CGT7</accession>
<evidence type="ECO:0000313" key="2">
    <source>
        <dbReference type="EMBL" id="KAJ7648145.1"/>
    </source>
</evidence>
<dbReference type="EMBL" id="JARKIE010000383">
    <property type="protein sequence ID" value="KAJ7648145.1"/>
    <property type="molecule type" value="Genomic_DNA"/>
</dbReference>
<gene>
    <name evidence="2" type="ORF">B0H17DRAFT_1148107</name>
</gene>